<sequence length="82" mass="9392">MILIMRHCTSFWTGVKRFCFLRPNAIILLLSVVLFMNGLNRSGWIIYEVICVSLPPHSRDFRKTSVSYCSADPNRSKRSALG</sequence>
<evidence type="ECO:0000313" key="1">
    <source>
        <dbReference type="EMBL" id="CBI08120.1"/>
    </source>
</evidence>
<proteinExistence type="predicted"/>
<protein>
    <submittedName>
        <fullName evidence="1">Uncharacterized protein</fullName>
    </submittedName>
</protein>
<dbReference type="AlphaFoldDB" id="E6QLK0"/>
<dbReference type="EMBL" id="CABQ01000184">
    <property type="protein sequence ID" value="CBI08120.1"/>
    <property type="molecule type" value="Genomic_DNA"/>
</dbReference>
<comment type="caution">
    <text evidence="1">The sequence shown here is derived from an EMBL/GenBank/DDBJ whole genome shotgun (WGS) entry which is preliminary data.</text>
</comment>
<accession>E6QLK0</accession>
<gene>
    <name evidence="1" type="ORF">CARN6_1552</name>
</gene>
<reference evidence="1" key="1">
    <citation type="submission" date="2009-10" db="EMBL/GenBank/DDBJ databases">
        <title>Diversity of trophic interactions inside an arsenic-rich microbial ecosystem.</title>
        <authorList>
            <person name="Bertin P.N."/>
            <person name="Heinrich-Salmeron A."/>
            <person name="Pelletier E."/>
            <person name="Goulhen-Chollet F."/>
            <person name="Arsene-Ploetze F."/>
            <person name="Gallien S."/>
            <person name="Calteau A."/>
            <person name="Vallenet D."/>
            <person name="Casiot C."/>
            <person name="Chane-Woon-Ming B."/>
            <person name="Giloteaux L."/>
            <person name="Barakat M."/>
            <person name="Bonnefoy V."/>
            <person name="Bruneel O."/>
            <person name="Chandler M."/>
            <person name="Cleiss J."/>
            <person name="Duran R."/>
            <person name="Elbaz-Poulichet F."/>
            <person name="Fonknechten N."/>
            <person name="Lauga B."/>
            <person name="Mornico D."/>
            <person name="Ortet P."/>
            <person name="Schaeffer C."/>
            <person name="Siguier P."/>
            <person name="Alexander Thil Smith A."/>
            <person name="Van Dorsselaer A."/>
            <person name="Weissenbach J."/>
            <person name="Medigue C."/>
            <person name="Le Paslier D."/>
        </authorList>
    </citation>
    <scope>NUCLEOTIDE SEQUENCE</scope>
</reference>
<organism evidence="1">
    <name type="scientific">mine drainage metagenome</name>
    <dbReference type="NCBI Taxonomy" id="410659"/>
    <lineage>
        <taxon>unclassified sequences</taxon>
        <taxon>metagenomes</taxon>
        <taxon>ecological metagenomes</taxon>
    </lineage>
</organism>
<name>E6QLK0_9ZZZZ</name>